<keyword evidence="2" id="KW-1185">Reference proteome</keyword>
<name>A0A090S5Q7_9VIBR</name>
<accession>A0A090S5Q7</accession>
<reference evidence="1 2" key="1">
    <citation type="submission" date="2014-09" db="EMBL/GenBank/DDBJ databases">
        <title>Vibrio maritimus JCM 19235. (C45) whole genome shotgun sequence.</title>
        <authorList>
            <person name="Sawabe T."/>
            <person name="Meirelles P."/>
            <person name="Nakanishi M."/>
            <person name="Sayaka M."/>
            <person name="Hattori M."/>
            <person name="Ohkuma M."/>
        </authorList>
    </citation>
    <scope>NUCLEOTIDE SEQUENCE [LARGE SCALE GENOMIC DNA]</scope>
    <source>
        <strain evidence="2">JCM19235</strain>
    </source>
</reference>
<sequence>MTHEAKMLKINDLIDNGEEHKIKWNELLAPFASLSEDRMIHALSLLTPSQLASIQDATSKSIEAAKERQYESIKLRMLSDGIDAEDFVKYLQENPSVGSRGRRLSQGERNHRDDIINQMLSQGEKSPKLMHDKIIASGLVVSYASVAARVKTLSEEAQ</sequence>
<protein>
    <submittedName>
        <fullName evidence="1">Uncharacterized protein</fullName>
    </submittedName>
</protein>
<comment type="caution">
    <text evidence="1">The sequence shown here is derived from an EMBL/GenBank/DDBJ whole genome shotgun (WGS) entry which is preliminary data.</text>
</comment>
<dbReference type="AlphaFoldDB" id="A0A090S5Q7"/>
<organism evidence="1 2">
    <name type="scientific">Vibrio maritimus</name>
    <dbReference type="NCBI Taxonomy" id="990268"/>
    <lineage>
        <taxon>Bacteria</taxon>
        <taxon>Pseudomonadati</taxon>
        <taxon>Pseudomonadota</taxon>
        <taxon>Gammaproteobacteria</taxon>
        <taxon>Vibrionales</taxon>
        <taxon>Vibrionaceae</taxon>
        <taxon>Vibrio</taxon>
    </lineage>
</organism>
<dbReference type="EMBL" id="BBMR01000017">
    <property type="protein sequence ID" value="GAL23030.1"/>
    <property type="molecule type" value="Genomic_DNA"/>
</dbReference>
<gene>
    <name evidence="1" type="ORF">JCM19235_1331</name>
</gene>
<evidence type="ECO:0000313" key="2">
    <source>
        <dbReference type="Proteomes" id="UP000029228"/>
    </source>
</evidence>
<dbReference type="Proteomes" id="UP000029228">
    <property type="component" value="Unassembled WGS sequence"/>
</dbReference>
<proteinExistence type="predicted"/>
<dbReference type="STRING" id="990268.JCM19235_1331"/>
<evidence type="ECO:0000313" key="1">
    <source>
        <dbReference type="EMBL" id="GAL23030.1"/>
    </source>
</evidence>